<feature type="compositionally biased region" description="Polar residues" evidence="1">
    <location>
        <begin position="371"/>
        <end position="388"/>
    </location>
</feature>
<dbReference type="Proteomes" id="UP000241808">
    <property type="component" value="Unassembled WGS sequence"/>
</dbReference>
<organism evidence="2 3">
    <name type="scientific">Phreatobacter oligotrophus</name>
    <dbReference type="NCBI Taxonomy" id="1122261"/>
    <lineage>
        <taxon>Bacteria</taxon>
        <taxon>Pseudomonadati</taxon>
        <taxon>Pseudomonadota</taxon>
        <taxon>Alphaproteobacteria</taxon>
        <taxon>Hyphomicrobiales</taxon>
        <taxon>Phreatobacteraceae</taxon>
        <taxon>Phreatobacter</taxon>
    </lineage>
</organism>
<dbReference type="AlphaFoldDB" id="A0A2T4ZI54"/>
<reference evidence="2 3" key="1">
    <citation type="submission" date="2018-04" db="EMBL/GenBank/DDBJ databases">
        <title>Genomic Encyclopedia of Archaeal and Bacterial Type Strains, Phase II (KMG-II): from individual species to whole genera.</title>
        <authorList>
            <person name="Goeker M."/>
        </authorList>
    </citation>
    <scope>NUCLEOTIDE SEQUENCE [LARGE SCALE GENOMIC DNA]</scope>
    <source>
        <strain evidence="2 3">DSM 25521</strain>
    </source>
</reference>
<comment type="caution">
    <text evidence="2">The sequence shown here is derived from an EMBL/GenBank/DDBJ whole genome shotgun (WGS) entry which is preliminary data.</text>
</comment>
<sequence>MTDLFIAYRRADKERVDLIRQSLSSLGLTMAADIEPKGRGAAKAIRDAAASARVVLALWPAEILDPTQNHAGLYGLARTAHVDGRLVAARLAPLAVDKLEAPFDTLPTPDLSNWLAGDPRPAGAPEWQSLVGAIGRIIGRPALGELALALEADGATIGPAQIAFARRHREDAASATIWERFETAERERFADAFRKAHGVLMERHQGAQDRLKAALEAFPAYLQAVRKDATVQPPDPREAIADGAAALRDGVARLAADNERLQTALDRARVTPPPMAANGNRPWAWIGMTAAAFVVGSLGAATLTEFAGPFRGDAHPRIAGLAQAAQERAETVAQASAELARLREQARTAARRAETAEANLRNARTQLAHSQTELIQRQTQASEATGSTRRLQGELQAAQQALASAERKAQEAATRVAGLEQEVQALRETATAAADAAVTTGSVRPRPASGAAEPQPAPAPQPQAAPPAASAPLPPARPDGEVTGSVPPAPPPAMEGPYRHRRDRWSFAIPPGFRLDSENDLPGPVNSVLIHEQNRDAVVVVSANAARGACTAQAWYWDNIVEGSRPRRGEVTGDAALPQGEASFRGFAVRGRGVLQADRFRTDLDYYDLVAQRRGEPGVVYLVQARFPRSMAGEMIRSVHALWKDFEVTGPRAYPTRC</sequence>
<protein>
    <recommendedName>
        <fullName evidence="4">TIR domain-containing protein</fullName>
    </recommendedName>
</protein>
<evidence type="ECO:0000313" key="2">
    <source>
        <dbReference type="EMBL" id="PTM61646.1"/>
    </source>
</evidence>
<proteinExistence type="predicted"/>
<evidence type="ECO:0000313" key="3">
    <source>
        <dbReference type="Proteomes" id="UP000241808"/>
    </source>
</evidence>
<dbReference type="EMBL" id="PZZL01000001">
    <property type="protein sequence ID" value="PTM61646.1"/>
    <property type="molecule type" value="Genomic_DNA"/>
</dbReference>
<feature type="compositionally biased region" description="Pro residues" evidence="1">
    <location>
        <begin position="455"/>
        <end position="465"/>
    </location>
</feature>
<name>A0A2T4ZI54_9HYPH</name>
<keyword evidence="3" id="KW-1185">Reference proteome</keyword>
<feature type="region of interest" description="Disordered" evidence="1">
    <location>
        <begin position="436"/>
        <end position="499"/>
    </location>
</feature>
<gene>
    <name evidence="2" type="ORF">C8P69_101316</name>
</gene>
<feature type="region of interest" description="Disordered" evidence="1">
    <location>
        <begin position="371"/>
        <end position="395"/>
    </location>
</feature>
<evidence type="ECO:0008006" key="4">
    <source>
        <dbReference type="Google" id="ProtNLM"/>
    </source>
</evidence>
<dbReference type="OrthoDB" id="8477487at2"/>
<evidence type="ECO:0000256" key="1">
    <source>
        <dbReference type="SAM" id="MobiDB-lite"/>
    </source>
</evidence>
<accession>A0A2T4ZI54</accession>
<dbReference type="RefSeq" id="WP_108174103.1">
    <property type="nucleotide sequence ID" value="NZ_PZZL01000001.1"/>
</dbReference>